<dbReference type="EMBL" id="JAUEPU010000001">
    <property type="protein sequence ID" value="KAK0506282.1"/>
    <property type="molecule type" value="Genomic_DNA"/>
</dbReference>
<reference evidence="9" key="1">
    <citation type="submission" date="2023-06" db="EMBL/GenBank/DDBJ databases">
        <authorList>
            <consortium name="Lawrence Berkeley National Laboratory"/>
            <person name="Ahrendt S."/>
            <person name="Sahu N."/>
            <person name="Indic B."/>
            <person name="Wong-Bajracharya J."/>
            <person name="Merenyi Z."/>
            <person name="Ke H.-M."/>
            <person name="Monk M."/>
            <person name="Kocsube S."/>
            <person name="Drula E."/>
            <person name="Lipzen A."/>
            <person name="Balint B."/>
            <person name="Henrissat B."/>
            <person name="Andreopoulos B."/>
            <person name="Martin F.M."/>
            <person name="Harder C.B."/>
            <person name="Rigling D."/>
            <person name="Ford K.L."/>
            <person name="Foster G.D."/>
            <person name="Pangilinan J."/>
            <person name="Papanicolaou A."/>
            <person name="Barry K."/>
            <person name="LaButti K."/>
            <person name="Viragh M."/>
            <person name="Koriabine M."/>
            <person name="Yan M."/>
            <person name="Riley R."/>
            <person name="Champramary S."/>
            <person name="Plett K.L."/>
            <person name="Tsai I.J."/>
            <person name="Slot J."/>
            <person name="Sipos G."/>
            <person name="Plett J."/>
            <person name="Nagy L.G."/>
            <person name="Grigoriev I.V."/>
        </authorList>
    </citation>
    <scope>NUCLEOTIDE SEQUENCE</scope>
    <source>
        <strain evidence="9">HWK02</strain>
    </source>
</reference>
<evidence type="ECO:0000256" key="2">
    <source>
        <dbReference type="ARBA" id="ARBA00022692"/>
    </source>
</evidence>
<name>A0AA39QNK9_9AGAR</name>
<evidence type="ECO:0000256" key="3">
    <source>
        <dbReference type="ARBA" id="ARBA00022824"/>
    </source>
</evidence>
<comment type="caution">
    <text evidence="9">The sequence shown here is derived from an EMBL/GenBank/DDBJ whole genome shotgun (WGS) entry which is preliminary data.</text>
</comment>
<feature type="transmembrane region" description="Helical" evidence="8">
    <location>
        <begin position="44"/>
        <end position="70"/>
    </location>
</feature>
<dbReference type="Pfam" id="PF06775">
    <property type="entry name" value="Seipin"/>
    <property type="match status" value="1"/>
</dbReference>
<dbReference type="InterPro" id="IPR009617">
    <property type="entry name" value="Seipin"/>
</dbReference>
<evidence type="ECO:0000256" key="6">
    <source>
        <dbReference type="ARBA" id="ARBA00023136"/>
    </source>
</evidence>
<keyword evidence="5" id="KW-0443">Lipid metabolism</keyword>
<feature type="transmembrane region" description="Helical" evidence="8">
    <location>
        <begin position="21"/>
        <end position="38"/>
    </location>
</feature>
<dbReference type="GO" id="GO:0140042">
    <property type="term" value="P:lipid droplet formation"/>
    <property type="evidence" value="ECO:0007669"/>
    <property type="project" value="UniProtKB-ARBA"/>
</dbReference>
<evidence type="ECO:0000256" key="5">
    <source>
        <dbReference type="ARBA" id="ARBA00023098"/>
    </source>
</evidence>
<gene>
    <name evidence="9" type="ORF">EDD18DRAFT_1122758</name>
</gene>
<organism evidence="9 10">
    <name type="scientific">Armillaria luteobubalina</name>
    <dbReference type="NCBI Taxonomy" id="153913"/>
    <lineage>
        <taxon>Eukaryota</taxon>
        <taxon>Fungi</taxon>
        <taxon>Dikarya</taxon>
        <taxon>Basidiomycota</taxon>
        <taxon>Agaricomycotina</taxon>
        <taxon>Agaricomycetes</taxon>
        <taxon>Agaricomycetidae</taxon>
        <taxon>Agaricales</taxon>
        <taxon>Marasmiineae</taxon>
        <taxon>Physalacriaceae</taxon>
        <taxon>Armillaria</taxon>
    </lineage>
</organism>
<keyword evidence="4 8" id="KW-1133">Transmembrane helix</keyword>
<evidence type="ECO:0000256" key="7">
    <source>
        <dbReference type="SAM" id="MobiDB-lite"/>
    </source>
</evidence>
<comment type="subcellular location">
    <subcellularLocation>
        <location evidence="1">Endoplasmic reticulum membrane</location>
        <topology evidence="1">Multi-pass membrane protein</topology>
    </subcellularLocation>
</comment>
<evidence type="ECO:0000313" key="9">
    <source>
        <dbReference type="EMBL" id="KAK0506282.1"/>
    </source>
</evidence>
<dbReference type="PANTHER" id="PTHR21212">
    <property type="entry name" value="BERNARDINELLI-SEIP CONGENITAL LIPODYSTROPHY 2 HOMOLOG BSCL2 PROTEIN"/>
    <property type="match status" value="1"/>
</dbReference>
<dbReference type="GO" id="GO:0005789">
    <property type="term" value="C:endoplasmic reticulum membrane"/>
    <property type="evidence" value="ECO:0007669"/>
    <property type="project" value="UniProtKB-SubCell"/>
</dbReference>
<accession>A0AA39QNK9</accession>
<evidence type="ECO:0000256" key="4">
    <source>
        <dbReference type="ARBA" id="ARBA00022989"/>
    </source>
</evidence>
<keyword evidence="10" id="KW-1185">Reference proteome</keyword>
<feature type="region of interest" description="Disordered" evidence="7">
    <location>
        <begin position="273"/>
        <end position="307"/>
    </location>
</feature>
<dbReference type="CDD" id="cd23995">
    <property type="entry name" value="Seipin_BSCL2_like"/>
    <property type="match status" value="1"/>
</dbReference>
<evidence type="ECO:0000313" key="10">
    <source>
        <dbReference type="Proteomes" id="UP001175228"/>
    </source>
</evidence>
<keyword evidence="3" id="KW-0256">Endoplasmic reticulum</keyword>
<feature type="transmembrane region" description="Helical" evidence="8">
    <location>
        <begin position="227"/>
        <end position="256"/>
    </location>
</feature>
<proteinExistence type="predicted"/>
<dbReference type="PANTHER" id="PTHR21212:SF0">
    <property type="entry name" value="SEIPIN"/>
    <property type="match status" value="1"/>
</dbReference>
<evidence type="ECO:0000256" key="1">
    <source>
        <dbReference type="ARBA" id="ARBA00004477"/>
    </source>
</evidence>
<keyword evidence="6 8" id="KW-0472">Membrane</keyword>
<protein>
    <submittedName>
        <fullName evidence="9">Adipose-regulatory protein-domain-containing protein</fullName>
    </submittedName>
</protein>
<dbReference type="AlphaFoldDB" id="A0AA39QNK9"/>
<dbReference type="Proteomes" id="UP001175228">
    <property type="component" value="Unassembled WGS sequence"/>
</dbReference>
<evidence type="ECO:0000256" key="8">
    <source>
        <dbReference type="SAM" id="Phobius"/>
    </source>
</evidence>
<sequence>MDTTSRHRRRSREPRGLSQSSFASASIRYLLSLLSRAFKPFAPQLVPLAVFIFLIPLALCLSGLAGWIVWKNVAVSWETPLFLQYGDGLAPYAESSLPRLASQQPYDVLLHLVVPATESNLALGNFMASLRLSSDSNQTLAVVRRPAIVLPSRAFFFSGKPSTFNIDIPLLHSYTFGTAYANAHVQVGRQDGWKTLGSGEGRELAVSNAHLRGILVHRGIRGLVTRFPLISAMISSMIFLVTLLAMVTLCILPTMLSEPLVKSYLLDDDDIGSEPLDDDKPSKKPPSSSDEDKKPPRRRRTAKPRRSSSRRSVCICIHFSKIVAPHHVLLGVERRTFGPAGTIWIWIWRKFRLSSTASISCVGWVV</sequence>
<feature type="compositionally biased region" description="Basic residues" evidence="7">
    <location>
        <begin position="295"/>
        <end position="307"/>
    </location>
</feature>
<dbReference type="GO" id="GO:0006629">
    <property type="term" value="P:lipid metabolic process"/>
    <property type="evidence" value="ECO:0007669"/>
    <property type="project" value="UniProtKB-KW"/>
</dbReference>
<keyword evidence="2 8" id="KW-0812">Transmembrane</keyword>